<keyword evidence="3" id="KW-1133">Transmembrane helix</keyword>
<organism evidence="5 6">
    <name type="scientific">Canna indica</name>
    <name type="common">Indian-shot</name>
    <dbReference type="NCBI Taxonomy" id="4628"/>
    <lineage>
        <taxon>Eukaryota</taxon>
        <taxon>Viridiplantae</taxon>
        <taxon>Streptophyta</taxon>
        <taxon>Embryophyta</taxon>
        <taxon>Tracheophyta</taxon>
        <taxon>Spermatophyta</taxon>
        <taxon>Magnoliopsida</taxon>
        <taxon>Liliopsida</taxon>
        <taxon>Zingiberales</taxon>
        <taxon>Cannaceae</taxon>
        <taxon>Canna</taxon>
    </lineage>
</organism>
<name>A0AAQ3JXD1_9LILI</name>
<dbReference type="GO" id="GO:0045492">
    <property type="term" value="P:xylan biosynthetic process"/>
    <property type="evidence" value="ECO:0007669"/>
    <property type="project" value="InterPro"/>
</dbReference>
<dbReference type="EMBL" id="CP136891">
    <property type="protein sequence ID" value="WOK95915.1"/>
    <property type="molecule type" value="Genomic_DNA"/>
</dbReference>
<evidence type="ECO:0000313" key="6">
    <source>
        <dbReference type="Proteomes" id="UP001327560"/>
    </source>
</evidence>
<evidence type="ECO:0008006" key="7">
    <source>
        <dbReference type="Google" id="ProtNLM"/>
    </source>
</evidence>
<sequence length="125" mass="14018">MQNLLFFDCRLAINDQPNRLYDMAWDVIVVDGLRGYAKGEPGRMSAIFTAAVMVRSVGRGNVDVLVHDYERTVEKLCSKEFLCPQNLVSTTRSLGHFLIRSGPTEDFCANKTELPIVIKVVIQIA</sequence>
<evidence type="ECO:0000256" key="1">
    <source>
        <dbReference type="ARBA" id="ARBA00004194"/>
    </source>
</evidence>
<evidence type="ECO:0000313" key="5">
    <source>
        <dbReference type="EMBL" id="WOK95915.1"/>
    </source>
</evidence>
<keyword evidence="4" id="KW-0472">Membrane</keyword>
<evidence type="ECO:0000256" key="2">
    <source>
        <dbReference type="ARBA" id="ARBA00022692"/>
    </source>
</evidence>
<evidence type="ECO:0000256" key="4">
    <source>
        <dbReference type="ARBA" id="ARBA00023136"/>
    </source>
</evidence>
<dbReference type="GO" id="GO:0000139">
    <property type="term" value="C:Golgi membrane"/>
    <property type="evidence" value="ECO:0007669"/>
    <property type="project" value="UniProtKB-SubCell"/>
</dbReference>
<comment type="subcellular location">
    <subcellularLocation>
        <location evidence="1">Golgi apparatus membrane</location>
        <topology evidence="1">Single-pass membrane protein</topology>
    </subcellularLocation>
</comment>
<protein>
    <recommendedName>
        <fullName evidence="7">Polysaccharide biosynthesis domain-containing protein</fullName>
    </recommendedName>
</protein>
<dbReference type="Proteomes" id="UP001327560">
    <property type="component" value="Chromosome 2"/>
</dbReference>
<gene>
    <name evidence="5" type="ORF">Cni_G04622</name>
</gene>
<evidence type="ECO:0000256" key="3">
    <source>
        <dbReference type="ARBA" id="ARBA00022989"/>
    </source>
</evidence>
<keyword evidence="6" id="KW-1185">Reference proteome</keyword>
<reference evidence="5 6" key="1">
    <citation type="submission" date="2023-10" db="EMBL/GenBank/DDBJ databases">
        <title>Chromosome-scale genome assembly provides insights into flower coloration mechanisms of Canna indica.</title>
        <authorList>
            <person name="Li C."/>
        </authorList>
    </citation>
    <scope>NUCLEOTIDE SEQUENCE [LARGE SCALE GENOMIC DNA]</scope>
    <source>
        <tissue evidence="5">Flower</tissue>
    </source>
</reference>
<dbReference type="Pfam" id="PF21729">
    <property type="entry name" value="IRX15_IRX15L_GXM"/>
    <property type="match status" value="1"/>
</dbReference>
<proteinExistence type="predicted"/>
<dbReference type="AlphaFoldDB" id="A0AAQ3JXD1"/>
<dbReference type="InterPro" id="IPR006514">
    <property type="entry name" value="IRX15/GXM/AGM"/>
</dbReference>
<keyword evidence="2" id="KW-0812">Transmembrane</keyword>
<accession>A0AAQ3JXD1</accession>
<dbReference type="PANTHER" id="PTHR31444">
    <property type="entry name" value="OS11G0490100 PROTEIN"/>
    <property type="match status" value="1"/>
</dbReference>